<dbReference type="Proteomes" id="UP000582659">
    <property type="component" value="Unassembled WGS sequence"/>
</dbReference>
<feature type="signal peptide" evidence="1">
    <location>
        <begin position="1"/>
        <end position="22"/>
    </location>
</feature>
<comment type="caution">
    <text evidence="2">The sequence shown here is derived from an EMBL/GenBank/DDBJ whole genome shotgun (WGS) entry which is preliminary data.</text>
</comment>
<evidence type="ECO:0000256" key="1">
    <source>
        <dbReference type="SAM" id="SignalP"/>
    </source>
</evidence>
<accession>A0A7I8WW67</accession>
<name>A0A7I8WW67_BURXY</name>
<keyword evidence="1" id="KW-0732">Signal</keyword>
<evidence type="ECO:0000313" key="3">
    <source>
        <dbReference type="Proteomes" id="UP000659654"/>
    </source>
</evidence>
<sequence>MSNYSHLLLLTLISLLFYQSYCQDSDSNLTRRIEDELLNDTLESPSLKDIEQHFHDHNVSETLIDFLKEFHRNSPNMIKALESRARGDYDTYSHEAAKVFGGFIKKYKDLPEDDRLILFHLVPEVDEMLSDPNLLKFVDEFNDYAPLQSSTTLLISFILMFTLY</sequence>
<gene>
    <name evidence="2" type="ORF">BXYJ_LOCUS4341</name>
</gene>
<organism evidence="2 3">
    <name type="scientific">Bursaphelenchus xylophilus</name>
    <name type="common">Pinewood nematode worm</name>
    <name type="synonym">Aphelenchoides xylophilus</name>
    <dbReference type="NCBI Taxonomy" id="6326"/>
    <lineage>
        <taxon>Eukaryota</taxon>
        <taxon>Metazoa</taxon>
        <taxon>Ecdysozoa</taxon>
        <taxon>Nematoda</taxon>
        <taxon>Chromadorea</taxon>
        <taxon>Rhabditida</taxon>
        <taxon>Tylenchina</taxon>
        <taxon>Tylenchomorpha</taxon>
        <taxon>Aphelenchoidea</taxon>
        <taxon>Aphelenchoididae</taxon>
        <taxon>Bursaphelenchus</taxon>
    </lineage>
</organism>
<reference evidence="2" key="1">
    <citation type="submission" date="2020-09" db="EMBL/GenBank/DDBJ databases">
        <authorList>
            <person name="Kikuchi T."/>
        </authorList>
    </citation>
    <scope>NUCLEOTIDE SEQUENCE</scope>
    <source>
        <strain evidence="2">Ka4C1</strain>
    </source>
</reference>
<keyword evidence="3" id="KW-1185">Reference proteome</keyword>
<evidence type="ECO:0000313" key="2">
    <source>
        <dbReference type="EMBL" id="CAD5216061.1"/>
    </source>
</evidence>
<dbReference type="AlphaFoldDB" id="A0A7I8WW67"/>
<dbReference type="Proteomes" id="UP000659654">
    <property type="component" value="Unassembled WGS sequence"/>
</dbReference>
<dbReference type="EMBL" id="CAJFCV020000002">
    <property type="protein sequence ID" value="CAG9098640.1"/>
    <property type="molecule type" value="Genomic_DNA"/>
</dbReference>
<dbReference type="EMBL" id="CAJFDI010000002">
    <property type="protein sequence ID" value="CAD5216061.1"/>
    <property type="molecule type" value="Genomic_DNA"/>
</dbReference>
<proteinExistence type="predicted"/>
<feature type="chain" id="PRO_5035384880" evidence="1">
    <location>
        <begin position="23"/>
        <end position="164"/>
    </location>
</feature>
<dbReference type="SMR" id="A0A7I8WW67"/>
<protein>
    <submittedName>
        <fullName evidence="2">(pine wood nematode) hypothetical protein</fullName>
    </submittedName>
</protein>
<dbReference type="OrthoDB" id="10446794at2759"/>